<dbReference type="OrthoDB" id="273181at2759"/>
<dbReference type="SUPFAM" id="SSF49452">
    <property type="entry name" value="Starch-binding domain-like"/>
    <property type="match status" value="4"/>
</dbReference>
<accession>A0A813EW82</accession>
<feature type="domain" description="CBM20" evidence="5">
    <location>
        <begin position="275"/>
        <end position="396"/>
    </location>
</feature>
<dbReference type="GO" id="GO:0019203">
    <property type="term" value="F:carbohydrate phosphatase activity"/>
    <property type="evidence" value="ECO:0007669"/>
    <property type="project" value="TreeGrafter"/>
</dbReference>
<dbReference type="GO" id="GO:2001070">
    <property type="term" value="F:starch binding"/>
    <property type="evidence" value="ECO:0007669"/>
    <property type="project" value="InterPro"/>
</dbReference>
<dbReference type="Gene3D" id="2.60.40.10">
    <property type="entry name" value="Immunoglobulins"/>
    <property type="match status" value="3"/>
</dbReference>
<reference evidence="6" key="1">
    <citation type="submission" date="2021-02" db="EMBL/GenBank/DDBJ databases">
        <authorList>
            <person name="Dougan E. K."/>
            <person name="Rhodes N."/>
            <person name="Thang M."/>
            <person name="Chan C."/>
        </authorList>
    </citation>
    <scope>NUCLEOTIDE SEQUENCE</scope>
</reference>
<dbReference type="Proteomes" id="UP000654075">
    <property type="component" value="Unassembled WGS sequence"/>
</dbReference>
<dbReference type="SUPFAM" id="SSF52799">
    <property type="entry name" value="(Phosphotyrosine protein) phosphatases II"/>
    <property type="match status" value="1"/>
</dbReference>
<dbReference type="InterPro" id="IPR020422">
    <property type="entry name" value="TYR_PHOSPHATASE_DUAL_dom"/>
</dbReference>
<evidence type="ECO:0000313" key="7">
    <source>
        <dbReference type="Proteomes" id="UP000654075"/>
    </source>
</evidence>
<sequence length="548" mass="60940">MEDEGATSASSGESDSRVQSTRYMHTEPVRVRFARYMHTEPGDSVILCGSPKWLGSWDLALGLPCSCQSDGTGLLWEAVALAPNNSKNNSQNKNNNNNNNKVREIILETGGGDDGTQQQQEQQEEEHQQQQSPFEYKYVRVLASGGCVWEDGPNRTASLSGHCKQEEVTIDDRLVPVRFKMHYETPPGTRMVVCGAPTALGAWDLSGALQLECTEHGFCEAIGSLPSHHLEEPFSCKFAVVPESDPGQARWESGEERIVHLGMLEEPVEGIRELWSSWEGTLVKFSIYYPTNPGEVMAVCGGHDQLGSWKTPRPMSLGREQMLRTNVMGVSWEVTFPIHALGSQGEVEYRYAVLPRPGAAGGAVWEREPNRRIRFPSRREEVPNATLHVRDVNFVGGMQFDFVPPCLFVGPYPQTPEHIDRLKDAGVGGVLNTQTQEDFHRRGIDGKVLWDAYYLKQIDARHFPIEDFNGDDLARKLLAGAAEVDDMVRQGKKVFIHCTAGMGRAPAVAVVYLCRYQGYSFEHAHSHVRAHRKVATPNVGAMRRALGI</sequence>
<dbReference type="PANTHER" id="PTHR46642">
    <property type="entry name" value="DUAL SPECIFICITY PHOSPHATASE, SUBGROUP, CATALYTIC DOMAIN"/>
    <property type="match status" value="1"/>
</dbReference>
<feature type="domain" description="CBM20" evidence="5">
    <location>
        <begin position="19"/>
        <end position="174"/>
    </location>
</feature>
<dbReference type="InterPro" id="IPR029021">
    <property type="entry name" value="Prot-tyrosine_phosphatase-like"/>
</dbReference>
<feature type="region of interest" description="Disordered" evidence="2">
    <location>
        <begin position="109"/>
        <end position="132"/>
    </location>
</feature>
<dbReference type="OMA" id="NNEWTIC"/>
<dbReference type="InterPro" id="IPR002044">
    <property type="entry name" value="CBM20"/>
</dbReference>
<dbReference type="EMBL" id="CAJNNV010014913">
    <property type="protein sequence ID" value="CAE8603004.1"/>
    <property type="molecule type" value="Genomic_DNA"/>
</dbReference>
<feature type="domain" description="Tyrosine specific protein phosphatases" evidence="4">
    <location>
        <begin position="475"/>
        <end position="532"/>
    </location>
</feature>
<dbReference type="Gene3D" id="3.90.190.10">
    <property type="entry name" value="Protein tyrosine phosphatase superfamily"/>
    <property type="match status" value="1"/>
</dbReference>
<dbReference type="PROSITE" id="PS51166">
    <property type="entry name" value="CBM20"/>
    <property type="match status" value="3"/>
</dbReference>
<comment type="caution">
    <text evidence="6">The sequence shown here is derived from an EMBL/GenBank/DDBJ whole genome shotgun (WGS) entry which is preliminary data.</text>
</comment>
<evidence type="ECO:0000259" key="5">
    <source>
        <dbReference type="PROSITE" id="PS51166"/>
    </source>
</evidence>
<keyword evidence="7" id="KW-1185">Reference proteome</keyword>
<evidence type="ECO:0000259" key="4">
    <source>
        <dbReference type="PROSITE" id="PS50056"/>
    </source>
</evidence>
<organism evidence="6 7">
    <name type="scientific">Polarella glacialis</name>
    <name type="common">Dinoflagellate</name>
    <dbReference type="NCBI Taxonomy" id="89957"/>
    <lineage>
        <taxon>Eukaryota</taxon>
        <taxon>Sar</taxon>
        <taxon>Alveolata</taxon>
        <taxon>Dinophyceae</taxon>
        <taxon>Suessiales</taxon>
        <taxon>Suessiaceae</taxon>
        <taxon>Polarella</taxon>
    </lineage>
</organism>
<feature type="domain" description="CBM20" evidence="5">
    <location>
        <begin position="169"/>
        <end position="277"/>
    </location>
</feature>
<feature type="region of interest" description="Disordered" evidence="2">
    <location>
        <begin position="1"/>
        <end position="23"/>
    </location>
</feature>
<dbReference type="PROSITE" id="PS50054">
    <property type="entry name" value="TYR_PHOSPHATASE_DUAL"/>
    <property type="match status" value="1"/>
</dbReference>
<feature type="compositionally biased region" description="Polar residues" evidence="2">
    <location>
        <begin position="7"/>
        <end position="23"/>
    </location>
</feature>
<name>A0A813EW82_POLGL</name>
<evidence type="ECO:0000259" key="3">
    <source>
        <dbReference type="PROSITE" id="PS50054"/>
    </source>
</evidence>
<dbReference type="InterPro" id="IPR013784">
    <property type="entry name" value="Carb-bd-like_fold"/>
</dbReference>
<dbReference type="PROSITE" id="PS50056">
    <property type="entry name" value="TYR_PHOSPHATASE_2"/>
    <property type="match status" value="1"/>
</dbReference>
<protein>
    <submittedName>
        <fullName evidence="6">Uncharacterized protein</fullName>
    </submittedName>
</protein>
<gene>
    <name evidence="6" type="ORF">PGLA1383_LOCUS21231</name>
</gene>
<dbReference type="GO" id="GO:0009507">
    <property type="term" value="C:chloroplast"/>
    <property type="evidence" value="ECO:0007669"/>
    <property type="project" value="TreeGrafter"/>
</dbReference>
<dbReference type="Pfam" id="PF00686">
    <property type="entry name" value="CBM_20"/>
    <property type="match status" value="3"/>
</dbReference>
<dbReference type="GO" id="GO:0004721">
    <property type="term" value="F:phosphoprotein phosphatase activity"/>
    <property type="evidence" value="ECO:0007669"/>
    <property type="project" value="UniProtKB-KW"/>
</dbReference>
<keyword evidence="1" id="KW-0904">Protein phosphatase</keyword>
<dbReference type="GO" id="GO:0005983">
    <property type="term" value="P:starch catabolic process"/>
    <property type="evidence" value="ECO:0007669"/>
    <property type="project" value="TreeGrafter"/>
</dbReference>
<dbReference type="InterPro" id="IPR000340">
    <property type="entry name" value="Dual-sp_phosphatase_cat-dom"/>
</dbReference>
<dbReference type="InterPro" id="IPR013783">
    <property type="entry name" value="Ig-like_fold"/>
</dbReference>
<feature type="domain" description="Tyrosine-protein phosphatase" evidence="3">
    <location>
        <begin position="399"/>
        <end position="548"/>
    </location>
</feature>
<evidence type="ECO:0000313" key="6">
    <source>
        <dbReference type="EMBL" id="CAE8603004.1"/>
    </source>
</evidence>
<keyword evidence="1" id="KW-0378">Hydrolase</keyword>
<evidence type="ECO:0000256" key="1">
    <source>
        <dbReference type="ARBA" id="ARBA00022912"/>
    </source>
</evidence>
<dbReference type="Pfam" id="PF00782">
    <property type="entry name" value="DSPc"/>
    <property type="match status" value="1"/>
</dbReference>
<dbReference type="PANTHER" id="PTHR46642:SF3">
    <property type="entry name" value="PHOSPHOGLUCAN PHOSPHATASE DSP4, CHLOROPLASTIC"/>
    <property type="match status" value="1"/>
</dbReference>
<proteinExistence type="predicted"/>
<dbReference type="AlphaFoldDB" id="A0A813EW82"/>
<dbReference type="InterPro" id="IPR000387">
    <property type="entry name" value="Tyr_Pase_dom"/>
</dbReference>
<dbReference type="InterPro" id="IPR052832">
    <property type="entry name" value="Starch-Glucan_Phosphatase"/>
</dbReference>
<dbReference type="SMART" id="SM01065">
    <property type="entry name" value="CBM_2"/>
    <property type="match status" value="3"/>
</dbReference>
<evidence type="ECO:0000256" key="2">
    <source>
        <dbReference type="SAM" id="MobiDB-lite"/>
    </source>
</evidence>
<dbReference type="SMART" id="SM00195">
    <property type="entry name" value="DSPc"/>
    <property type="match status" value="1"/>
</dbReference>